<evidence type="ECO:0000313" key="13">
    <source>
        <dbReference type="Proteomes" id="UP001430755"/>
    </source>
</evidence>
<evidence type="ECO:0000313" key="12">
    <source>
        <dbReference type="EMBL" id="MCI2241069.1"/>
    </source>
</evidence>
<evidence type="ECO:0000256" key="2">
    <source>
        <dbReference type="ARBA" id="ARBA00004496"/>
    </source>
</evidence>
<evidence type="ECO:0000256" key="8">
    <source>
        <dbReference type="ARBA" id="ARBA00037071"/>
    </source>
</evidence>
<dbReference type="EMBL" id="JAJMLW010000001">
    <property type="protein sequence ID" value="MCI2241069.1"/>
    <property type="molecule type" value="Genomic_DNA"/>
</dbReference>
<dbReference type="Gene3D" id="3.10.50.40">
    <property type="match status" value="1"/>
</dbReference>
<dbReference type="PROSITE" id="PS50059">
    <property type="entry name" value="FKBP_PPIASE"/>
    <property type="match status" value="1"/>
</dbReference>
<evidence type="ECO:0000256" key="1">
    <source>
        <dbReference type="ARBA" id="ARBA00000971"/>
    </source>
</evidence>
<evidence type="ECO:0000256" key="7">
    <source>
        <dbReference type="ARBA" id="ARBA00023235"/>
    </source>
</evidence>
<keyword evidence="5 9" id="KW-0697">Rotamase</keyword>
<dbReference type="SUPFAM" id="SSF54534">
    <property type="entry name" value="FKBP-like"/>
    <property type="match status" value="1"/>
</dbReference>
<evidence type="ECO:0000259" key="11">
    <source>
        <dbReference type="PROSITE" id="PS50059"/>
    </source>
</evidence>
<comment type="function">
    <text evidence="8">Also involved in hydrogenase metallocenter assembly, probably by participating in the nickel insertion step. This function in hydrogenase biosynthesis requires chaperone activity and the presence of the metal-binding domain, but not PPIase activity.</text>
</comment>
<comment type="similarity">
    <text evidence="3 10">Belongs to the FKBP-type PPIase family.</text>
</comment>
<evidence type="ECO:0000256" key="6">
    <source>
        <dbReference type="ARBA" id="ARBA00023186"/>
    </source>
</evidence>
<comment type="caution">
    <text evidence="12">The sequence shown here is derived from an EMBL/GenBank/DDBJ whole genome shotgun (WGS) entry which is preliminary data.</text>
</comment>
<evidence type="ECO:0000256" key="9">
    <source>
        <dbReference type="PROSITE-ProRule" id="PRU00277"/>
    </source>
</evidence>
<keyword evidence="7 9" id="KW-0413">Isomerase</keyword>
<dbReference type="InterPro" id="IPR046357">
    <property type="entry name" value="PPIase_dom_sf"/>
</dbReference>
<comment type="subcellular location">
    <subcellularLocation>
        <location evidence="2">Cytoplasm</location>
    </subcellularLocation>
</comment>
<dbReference type="PANTHER" id="PTHR47861:SF3">
    <property type="entry name" value="FKBP-TYPE PEPTIDYL-PROLYL CIS-TRANS ISOMERASE SLYD"/>
    <property type="match status" value="1"/>
</dbReference>
<feature type="domain" description="PPIase FKBP-type" evidence="11">
    <location>
        <begin position="1"/>
        <end position="94"/>
    </location>
</feature>
<accession>A0ABS9WDX7</accession>
<dbReference type="GO" id="GO:0003755">
    <property type="term" value="F:peptidyl-prolyl cis-trans isomerase activity"/>
    <property type="evidence" value="ECO:0007669"/>
    <property type="project" value="UniProtKB-EC"/>
</dbReference>
<evidence type="ECO:0000256" key="4">
    <source>
        <dbReference type="ARBA" id="ARBA00022490"/>
    </source>
</evidence>
<dbReference type="PANTHER" id="PTHR47861">
    <property type="entry name" value="FKBP-TYPE PEPTIDYL-PROLYL CIS-TRANS ISOMERASE SLYD"/>
    <property type="match status" value="1"/>
</dbReference>
<dbReference type="EC" id="5.2.1.8" evidence="10"/>
<dbReference type="Proteomes" id="UP001430755">
    <property type="component" value="Unassembled WGS sequence"/>
</dbReference>
<name>A0ABS9WDX7_9ACTN</name>
<proteinExistence type="inferred from homology"/>
<organism evidence="12 13">
    <name type="scientific">Adlercreutzia faecimuris</name>
    <dbReference type="NCBI Taxonomy" id="2897341"/>
    <lineage>
        <taxon>Bacteria</taxon>
        <taxon>Bacillati</taxon>
        <taxon>Actinomycetota</taxon>
        <taxon>Coriobacteriia</taxon>
        <taxon>Eggerthellales</taxon>
        <taxon>Eggerthellaceae</taxon>
        <taxon>Adlercreutzia</taxon>
    </lineage>
</organism>
<evidence type="ECO:0000256" key="10">
    <source>
        <dbReference type="RuleBase" id="RU003915"/>
    </source>
</evidence>
<dbReference type="RefSeq" id="WP_242162861.1">
    <property type="nucleotide sequence ID" value="NZ_JAJMLW010000001.1"/>
</dbReference>
<reference evidence="12" key="1">
    <citation type="submission" date="2021-11" db="EMBL/GenBank/DDBJ databases">
        <title>A Novel Adlercreutzia Species, isolated from a Allomyrina dichotoma larva feces.</title>
        <authorList>
            <person name="Suh M.K."/>
        </authorList>
    </citation>
    <scope>NUCLEOTIDE SEQUENCE</scope>
    <source>
        <strain evidence="12">JBNU-10</strain>
    </source>
</reference>
<dbReference type="Pfam" id="PF00254">
    <property type="entry name" value="FKBP_C"/>
    <property type="match status" value="1"/>
</dbReference>
<protein>
    <recommendedName>
        <fullName evidence="10">Peptidyl-prolyl cis-trans isomerase</fullName>
        <ecNumber evidence="10">5.2.1.8</ecNumber>
    </recommendedName>
</protein>
<evidence type="ECO:0000256" key="5">
    <source>
        <dbReference type="ARBA" id="ARBA00023110"/>
    </source>
</evidence>
<dbReference type="InterPro" id="IPR001179">
    <property type="entry name" value="PPIase_FKBP_dom"/>
</dbReference>
<keyword evidence="13" id="KW-1185">Reference proteome</keyword>
<gene>
    <name evidence="12" type="ORF">LPT13_01720</name>
</gene>
<evidence type="ECO:0000256" key="3">
    <source>
        <dbReference type="ARBA" id="ARBA00006577"/>
    </source>
</evidence>
<keyword evidence="4" id="KW-0963">Cytoplasm</keyword>
<sequence>MTVVTFHYQGRTADGEVFYDSRKGEPFELTLGTHMVMPKLEEGLAGLAAGDRCSIPVGMAYGERDEGAVQTRILKETIEDGEHLEEGMEVMWTSPRNPHKPIPAKIVRADDRSFDIDFNHPLAGEEIVYDVEVLSVS</sequence>
<comment type="catalytic activity">
    <reaction evidence="1 9 10">
        <text>[protein]-peptidylproline (omega=180) = [protein]-peptidylproline (omega=0)</text>
        <dbReference type="Rhea" id="RHEA:16237"/>
        <dbReference type="Rhea" id="RHEA-COMP:10747"/>
        <dbReference type="Rhea" id="RHEA-COMP:10748"/>
        <dbReference type="ChEBI" id="CHEBI:83833"/>
        <dbReference type="ChEBI" id="CHEBI:83834"/>
        <dbReference type="EC" id="5.2.1.8"/>
    </reaction>
</comment>
<keyword evidence="6" id="KW-0143">Chaperone</keyword>